<sequence>MRLPKRSPFLHSRQADLFEIYRHLYPESAYLSSTASTPRDRHKALSTIQLWLNRSACPFAVETTAALVQSILLDQHMQQFAASSSSDPSLDLQYALDQMGGAAELGIRVNYSMAIIRFVNSIVDSYQTGGFAQSIAAIAARIGLPQWFVDLRHAATHEELPSLAVCREAARSALEWLHRHFWIPQLFTDPNSQFYDPASDQDTAQWSGELPVAPSESEHTPSEEDQENVKAVTELRLALKAYRDLAKQVVRDRSKMGASKDEFRKHLRRINAFVHKRRAAHPAFADQLLNSGGARKRKIDEDASVPLSSMEPDEVDECTRSALLQLVNELIQPGGIIPLSRSKRTPASATGKAITLPTEVFEIWSTLLAHLSDTFGRIFGLLLIEELLQAVNFESASDDKTSRDIEHEEQAVRGISSAEAVDDELAWKEKAFANASYRKTANAWIRQLVTVAPSTLAASAAAVTSISTGTSAAKANRSRLVTEGDVVERCLLRHTSESNELLRFLCRRDSNLHERVGALLQVLETFDFLHKTDSLPFAEQIRGADVDEMGMSGFEGQLDVMDTRLQQIRSLEPVWAAQHQHQRTHLRNDRVAMRVDKNAQRARSIAGSGMPFGWSLAPKDWTPTPLGCLNGRTPDLYLEI</sequence>
<evidence type="ECO:0000313" key="2">
    <source>
        <dbReference type="EMBL" id="PWZ01607.1"/>
    </source>
</evidence>
<dbReference type="GO" id="GO:0000470">
    <property type="term" value="P:maturation of LSU-rRNA"/>
    <property type="evidence" value="ECO:0007669"/>
    <property type="project" value="TreeGrafter"/>
</dbReference>
<evidence type="ECO:0000313" key="3">
    <source>
        <dbReference type="Proteomes" id="UP000246740"/>
    </source>
</evidence>
<dbReference type="PANTHER" id="PTHR15002">
    <property type="entry name" value="RIBOSOMAL BIOGENESIS PROTEIN LAS1L"/>
    <property type="match status" value="1"/>
</dbReference>
<dbReference type="GO" id="GO:0000460">
    <property type="term" value="P:maturation of 5.8S rRNA"/>
    <property type="evidence" value="ECO:0007669"/>
    <property type="project" value="TreeGrafter"/>
</dbReference>
<proteinExistence type="predicted"/>
<protein>
    <submittedName>
        <fullName evidence="2">Las1-domain-containing protein</fullName>
    </submittedName>
</protein>
<dbReference type="GO" id="GO:0004519">
    <property type="term" value="F:endonuclease activity"/>
    <property type="evidence" value="ECO:0007669"/>
    <property type="project" value="InterPro"/>
</dbReference>
<dbReference type="Pfam" id="PF04031">
    <property type="entry name" value="Las1"/>
    <property type="match status" value="1"/>
</dbReference>
<dbReference type="AlphaFoldDB" id="A0A317XTM5"/>
<dbReference type="GO" id="GO:0090730">
    <property type="term" value="C:Las1 complex"/>
    <property type="evidence" value="ECO:0007669"/>
    <property type="project" value="InterPro"/>
</dbReference>
<dbReference type="STRING" id="1882483.A0A317XTM5"/>
<gene>
    <name evidence="2" type="ORF">BCV70DRAFT_77556</name>
</gene>
<keyword evidence="3" id="KW-1185">Reference proteome</keyword>
<evidence type="ECO:0000256" key="1">
    <source>
        <dbReference type="SAM" id="MobiDB-lite"/>
    </source>
</evidence>
<dbReference type="GO" id="GO:0030687">
    <property type="term" value="C:preribosome, large subunit precursor"/>
    <property type="evidence" value="ECO:0007669"/>
    <property type="project" value="TreeGrafter"/>
</dbReference>
<dbReference type="EMBL" id="KZ819190">
    <property type="protein sequence ID" value="PWZ01607.1"/>
    <property type="molecule type" value="Genomic_DNA"/>
</dbReference>
<reference evidence="2 3" key="1">
    <citation type="journal article" date="2018" name="Mol. Biol. Evol.">
        <title>Broad Genomic Sampling Reveals a Smut Pathogenic Ancestry of the Fungal Clade Ustilaginomycotina.</title>
        <authorList>
            <person name="Kijpornyongpan T."/>
            <person name="Mondo S.J."/>
            <person name="Barry K."/>
            <person name="Sandor L."/>
            <person name="Lee J."/>
            <person name="Lipzen A."/>
            <person name="Pangilinan J."/>
            <person name="LaButti K."/>
            <person name="Hainaut M."/>
            <person name="Henrissat B."/>
            <person name="Grigoriev I.V."/>
            <person name="Spatafora J.W."/>
            <person name="Aime M.C."/>
        </authorList>
    </citation>
    <scope>NUCLEOTIDE SEQUENCE [LARGE SCALE GENOMIC DNA]</scope>
    <source>
        <strain evidence="2 3">MCA 3645</strain>
    </source>
</reference>
<name>A0A317XTM5_9BASI</name>
<accession>A0A317XTM5</accession>
<dbReference type="InterPro" id="IPR007174">
    <property type="entry name" value="Las1"/>
</dbReference>
<dbReference type="PANTHER" id="PTHR15002:SF0">
    <property type="entry name" value="RIBOSOMAL BIOGENESIS PROTEIN LAS1L"/>
    <property type="match status" value="1"/>
</dbReference>
<organism evidence="2 3">
    <name type="scientific">Testicularia cyperi</name>
    <dbReference type="NCBI Taxonomy" id="1882483"/>
    <lineage>
        <taxon>Eukaryota</taxon>
        <taxon>Fungi</taxon>
        <taxon>Dikarya</taxon>
        <taxon>Basidiomycota</taxon>
        <taxon>Ustilaginomycotina</taxon>
        <taxon>Ustilaginomycetes</taxon>
        <taxon>Ustilaginales</taxon>
        <taxon>Anthracoideaceae</taxon>
        <taxon>Testicularia</taxon>
    </lineage>
</organism>
<dbReference type="InParanoid" id="A0A317XTM5"/>
<dbReference type="Proteomes" id="UP000246740">
    <property type="component" value="Unassembled WGS sequence"/>
</dbReference>
<dbReference type="OrthoDB" id="10263222at2759"/>
<feature type="region of interest" description="Disordered" evidence="1">
    <location>
        <begin position="210"/>
        <end position="229"/>
    </location>
</feature>